<dbReference type="InterPro" id="IPR018682">
    <property type="entry name" value="DUF2167_membr"/>
</dbReference>
<keyword evidence="2" id="KW-1133">Transmembrane helix</keyword>
<keyword evidence="5" id="KW-1185">Reference proteome</keyword>
<reference evidence="4 5" key="2">
    <citation type="submission" date="2020-06" db="EMBL/GenBank/DDBJ databases">
        <title>Ramlibacter rhizophilus sp. nov., isolated from rhizosphere soil of national flower Mugunghwa from South Korea.</title>
        <authorList>
            <person name="Zheng-Fei Y."/>
            <person name="Huan T."/>
        </authorList>
    </citation>
    <scope>NUCLEOTIDE SEQUENCE [LARGE SCALE GENOMIC DNA]</scope>
    <source>
        <strain evidence="4 5">B156</strain>
    </source>
</reference>
<dbReference type="AlphaFoldDB" id="A0A849K7Z3"/>
<dbReference type="Proteomes" id="UP000552954">
    <property type="component" value="Unassembled WGS sequence"/>
</dbReference>
<organism evidence="4 5">
    <name type="scientific">Ramlibacter montanisoli</name>
    <dbReference type="NCBI Taxonomy" id="2732512"/>
    <lineage>
        <taxon>Bacteria</taxon>
        <taxon>Pseudomonadati</taxon>
        <taxon>Pseudomonadota</taxon>
        <taxon>Betaproteobacteria</taxon>
        <taxon>Burkholderiales</taxon>
        <taxon>Comamonadaceae</taxon>
        <taxon>Ramlibacter</taxon>
    </lineage>
</organism>
<reference evidence="4 5" key="1">
    <citation type="submission" date="2020-05" db="EMBL/GenBank/DDBJ databases">
        <authorList>
            <person name="Khan S.A."/>
            <person name="Jeon C.O."/>
            <person name="Chun B.H."/>
        </authorList>
    </citation>
    <scope>NUCLEOTIDE SEQUENCE [LARGE SCALE GENOMIC DNA]</scope>
    <source>
        <strain evidence="4 5">B156</strain>
    </source>
</reference>
<feature type="chain" id="PRO_5032674184" evidence="3">
    <location>
        <begin position="23"/>
        <end position="315"/>
    </location>
</feature>
<sequence length="315" mass="34027">MRPTTLRALAATLLFAAGAAIAQSPNHEAEQKAAFEAADKAKVVGPANVSLRDQATMRLPEGYLYIPMPAAAQVMQAMGNRSDERLVGIVFPAANEPWFVAIKFVKEGYVKDDDARDWKPDDLLQSLREGTEAANAERTKRGFPAIEVVGWAEAPRYDSATHRLVWSASSRERGTGASADQGVNYNTYALGREGYISLNLITDLDKLGKYRPDALKLLGALDYLEGKRYADFDSSTDKVAAYGLATLVAGAAAKKLGFFAVILAFLAKFAKVLLVVAGAAIWGLVKMFGGRKPEQRAEPREPVLLAEATRPPPVA</sequence>
<proteinExistence type="predicted"/>
<feature type="transmembrane region" description="Helical" evidence="2">
    <location>
        <begin position="256"/>
        <end position="285"/>
    </location>
</feature>
<dbReference type="EMBL" id="JABFCS010000001">
    <property type="protein sequence ID" value="NNU43630.1"/>
    <property type="molecule type" value="Genomic_DNA"/>
</dbReference>
<evidence type="ECO:0000313" key="5">
    <source>
        <dbReference type="Proteomes" id="UP000552954"/>
    </source>
</evidence>
<dbReference type="Pfam" id="PF09935">
    <property type="entry name" value="DUF2167"/>
    <property type="match status" value="1"/>
</dbReference>
<keyword evidence="2" id="KW-0812">Transmembrane</keyword>
<feature type="signal peptide" evidence="3">
    <location>
        <begin position="1"/>
        <end position="22"/>
    </location>
</feature>
<evidence type="ECO:0000313" key="4">
    <source>
        <dbReference type="EMBL" id="NNU43630.1"/>
    </source>
</evidence>
<name>A0A849K7Z3_9BURK</name>
<dbReference type="RefSeq" id="WP_171559161.1">
    <property type="nucleotide sequence ID" value="NZ_JABFCS010000001.1"/>
</dbReference>
<keyword evidence="2" id="KW-0472">Membrane</keyword>
<protein>
    <submittedName>
        <fullName evidence="4">DUF2167 domain-containing protein</fullName>
    </submittedName>
</protein>
<gene>
    <name evidence="4" type="ORF">HK415_11405</name>
</gene>
<evidence type="ECO:0000256" key="3">
    <source>
        <dbReference type="SAM" id="SignalP"/>
    </source>
</evidence>
<evidence type="ECO:0000256" key="2">
    <source>
        <dbReference type="SAM" id="Phobius"/>
    </source>
</evidence>
<keyword evidence="3" id="KW-0732">Signal</keyword>
<evidence type="ECO:0000256" key="1">
    <source>
        <dbReference type="SAM" id="MobiDB-lite"/>
    </source>
</evidence>
<feature type="region of interest" description="Disordered" evidence="1">
    <location>
        <begin position="295"/>
        <end position="315"/>
    </location>
</feature>
<accession>A0A849K7Z3</accession>
<comment type="caution">
    <text evidence="4">The sequence shown here is derived from an EMBL/GenBank/DDBJ whole genome shotgun (WGS) entry which is preliminary data.</text>
</comment>